<evidence type="ECO:0000259" key="11">
    <source>
        <dbReference type="Pfam" id="PF01370"/>
    </source>
</evidence>
<dbReference type="PANTHER" id="PTHR43725:SF53">
    <property type="entry name" value="UDP-ARABINOSE 4-EPIMERASE 1"/>
    <property type="match status" value="1"/>
</dbReference>
<dbReference type="EMBL" id="BAQW01000006">
    <property type="protein sequence ID" value="GBR12472.1"/>
    <property type="molecule type" value="Genomic_DNA"/>
</dbReference>
<evidence type="ECO:0000256" key="10">
    <source>
        <dbReference type="RuleBase" id="RU366046"/>
    </source>
</evidence>
<evidence type="ECO:0000256" key="6">
    <source>
        <dbReference type="ARBA" id="ARBA00018569"/>
    </source>
</evidence>
<dbReference type="Gene3D" id="3.90.25.10">
    <property type="entry name" value="UDP-galactose 4-epimerase, domain 1"/>
    <property type="match status" value="1"/>
</dbReference>
<comment type="similarity">
    <text evidence="4 10">Belongs to the NAD(P)-dependent epimerase/dehydratase family.</text>
</comment>
<sequence>MKVTLGMRYLVTGGAGFVGSHVVLALLDQGHEVCVLDNLSTGHRAAVPEGVTFHHVDLIDYQATKNVVSQGRWDAVLHFAAISLVGDSMQAPFHYLRQNYLTGLNIVQACSEAGVRKFGFSSTAALFGGPERPDPIGETAEIQPGSPYGESKFLIERILQWADSAYGLKSACLRYFNAAGSDVAGRAGEDHRPETHLVPLAIDAALGRRPALKIFGTDYPTRDGSCIRDYVHVADVAEAHICALEQIETRSVAYNIGNGRGYSNFEIIQSVERVSGCKVPWKAAPRRQGDPAVLIADSTTIQRETGWAPKFEKLDQIVESAFRWRKAHPNGYGD</sequence>
<evidence type="ECO:0000256" key="8">
    <source>
        <dbReference type="ARBA" id="ARBA00023235"/>
    </source>
</evidence>
<proteinExistence type="inferred from homology"/>
<keyword evidence="7 10" id="KW-0520">NAD</keyword>
<protein>
    <recommendedName>
        <fullName evidence="6 10">UDP-glucose 4-epimerase</fullName>
        <ecNumber evidence="5 10">5.1.3.2</ecNumber>
    </recommendedName>
</protein>
<comment type="pathway">
    <text evidence="3 10">Carbohydrate metabolism; galactose metabolism.</text>
</comment>
<evidence type="ECO:0000256" key="4">
    <source>
        <dbReference type="ARBA" id="ARBA00007637"/>
    </source>
</evidence>
<evidence type="ECO:0000256" key="3">
    <source>
        <dbReference type="ARBA" id="ARBA00004947"/>
    </source>
</evidence>
<name>A0ABQ0QBX7_9PROT</name>
<dbReference type="EC" id="5.1.3.2" evidence="5 10"/>
<comment type="subunit">
    <text evidence="10">Homodimer.</text>
</comment>
<keyword evidence="9 10" id="KW-0119">Carbohydrate metabolism</keyword>
<dbReference type="InterPro" id="IPR001509">
    <property type="entry name" value="Epimerase_deHydtase"/>
</dbReference>
<feature type="domain" description="NAD-dependent epimerase/dehydratase" evidence="11">
    <location>
        <begin position="10"/>
        <end position="257"/>
    </location>
</feature>
<dbReference type="NCBIfam" id="TIGR01179">
    <property type="entry name" value="galE"/>
    <property type="match status" value="1"/>
</dbReference>
<comment type="cofactor">
    <cofactor evidence="2 10">
        <name>NAD(+)</name>
        <dbReference type="ChEBI" id="CHEBI:57540"/>
    </cofactor>
</comment>
<evidence type="ECO:0000256" key="1">
    <source>
        <dbReference type="ARBA" id="ARBA00000083"/>
    </source>
</evidence>
<evidence type="ECO:0000313" key="13">
    <source>
        <dbReference type="Proteomes" id="UP001061070"/>
    </source>
</evidence>
<evidence type="ECO:0000256" key="7">
    <source>
        <dbReference type="ARBA" id="ARBA00023027"/>
    </source>
</evidence>
<dbReference type="SUPFAM" id="SSF51735">
    <property type="entry name" value="NAD(P)-binding Rossmann-fold domains"/>
    <property type="match status" value="1"/>
</dbReference>
<dbReference type="CDD" id="cd05247">
    <property type="entry name" value="UDP_G4E_1_SDR_e"/>
    <property type="match status" value="1"/>
</dbReference>
<comment type="caution">
    <text evidence="12">The sequence shown here is derived from an EMBL/GenBank/DDBJ whole genome shotgun (WGS) entry which is preliminary data.</text>
</comment>
<dbReference type="Proteomes" id="UP001061070">
    <property type="component" value="Unassembled WGS sequence"/>
</dbReference>
<evidence type="ECO:0000313" key="12">
    <source>
        <dbReference type="EMBL" id="GBR12472.1"/>
    </source>
</evidence>
<organism evidence="12 13">
    <name type="scientific">Gluconobacter frateurii NRIC 0228</name>
    <dbReference type="NCBI Taxonomy" id="1307946"/>
    <lineage>
        <taxon>Bacteria</taxon>
        <taxon>Pseudomonadati</taxon>
        <taxon>Pseudomonadota</taxon>
        <taxon>Alphaproteobacteria</taxon>
        <taxon>Acetobacterales</taxon>
        <taxon>Acetobacteraceae</taxon>
        <taxon>Gluconobacter</taxon>
    </lineage>
</organism>
<gene>
    <name evidence="12" type="ORF">AA0228_1725</name>
</gene>
<evidence type="ECO:0000256" key="2">
    <source>
        <dbReference type="ARBA" id="ARBA00001911"/>
    </source>
</evidence>
<dbReference type="InterPro" id="IPR036291">
    <property type="entry name" value="NAD(P)-bd_dom_sf"/>
</dbReference>
<dbReference type="Pfam" id="PF01370">
    <property type="entry name" value="Epimerase"/>
    <property type="match status" value="1"/>
</dbReference>
<dbReference type="PANTHER" id="PTHR43725">
    <property type="entry name" value="UDP-GLUCOSE 4-EPIMERASE"/>
    <property type="match status" value="1"/>
</dbReference>
<comment type="catalytic activity">
    <reaction evidence="1 10">
        <text>UDP-alpha-D-glucose = UDP-alpha-D-galactose</text>
        <dbReference type="Rhea" id="RHEA:22168"/>
        <dbReference type="ChEBI" id="CHEBI:58885"/>
        <dbReference type="ChEBI" id="CHEBI:66914"/>
        <dbReference type="EC" id="5.1.3.2"/>
    </reaction>
</comment>
<evidence type="ECO:0000256" key="9">
    <source>
        <dbReference type="ARBA" id="ARBA00023277"/>
    </source>
</evidence>
<dbReference type="Gene3D" id="3.40.50.720">
    <property type="entry name" value="NAD(P)-binding Rossmann-like Domain"/>
    <property type="match status" value="1"/>
</dbReference>
<accession>A0ABQ0QBX7</accession>
<evidence type="ECO:0000256" key="5">
    <source>
        <dbReference type="ARBA" id="ARBA00013189"/>
    </source>
</evidence>
<reference evidence="12" key="1">
    <citation type="submission" date="2013-04" db="EMBL/GenBank/DDBJ databases">
        <title>The genome sequencing project of 58 acetic acid bacteria.</title>
        <authorList>
            <person name="Okamoto-Kainuma A."/>
            <person name="Ishikawa M."/>
            <person name="Umino S."/>
            <person name="Koizumi Y."/>
            <person name="Shiwa Y."/>
            <person name="Yoshikawa H."/>
            <person name="Matsutani M."/>
            <person name="Matsushita K."/>
        </authorList>
    </citation>
    <scope>NUCLEOTIDE SEQUENCE</scope>
    <source>
        <strain evidence="12">NRIC 0228</strain>
    </source>
</reference>
<keyword evidence="8 10" id="KW-0413">Isomerase</keyword>
<dbReference type="InterPro" id="IPR005886">
    <property type="entry name" value="UDP_G4E"/>
</dbReference>
<keyword evidence="13" id="KW-1185">Reference proteome</keyword>